<sequence>MTSTPAKEQTSMIYCNSEYDDLQKVIVVPPEHMEIKEAINETQRHFLKENIDQTKALRQHQNFVNGLKSADIDVISLHPKKDLNEQVFTRDIGFCIGDTLYISNMEETLRSPETQVLINWLEKNNYKYQQSFSSSIEGGDVLIDEGDIFVGRSNRTSDEAIDTLKSHLPTYNIMPITLEEEILHLDCVLNIISRDTALIYSKAIDAASLKLLRKKYDLIEVTDKEQFNMGPNVLSIGGNQVISLPENKQVNQKLKEAGFTVHEVPFSEIIKSGGSFRCCTLPLRRG</sequence>
<dbReference type="Gene3D" id="3.75.10.10">
    <property type="entry name" value="L-arginine/glycine Amidinotransferase, Chain A"/>
    <property type="match status" value="1"/>
</dbReference>
<keyword evidence="2" id="KW-1185">Reference proteome</keyword>
<dbReference type="EMBL" id="JBHUMX010000001">
    <property type="protein sequence ID" value="MFD2627229.1"/>
    <property type="molecule type" value="Genomic_DNA"/>
</dbReference>
<dbReference type="PANTHER" id="PTHR47271">
    <property type="entry name" value="ARGININE DEIMINASE"/>
    <property type="match status" value="1"/>
</dbReference>
<dbReference type="Pfam" id="PF19420">
    <property type="entry name" value="DDAH_eukar"/>
    <property type="match status" value="1"/>
</dbReference>
<accession>A0ABW5PV99</accession>
<dbReference type="RefSeq" id="WP_379559834.1">
    <property type="nucleotide sequence ID" value="NZ_JBHUMX010000001.1"/>
</dbReference>
<proteinExistence type="predicted"/>
<protein>
    <submittedName>
        <fullName evidence="1">Dimethylarginine dimethylaminohydrolase family protein</fullName>
    </submittedName>
</protein>
<dbReference type="PANTHER" id="PTHR47271:SF2">
    <property type="entry name" value="ARGININE DEIMINASE"/>
    <property type="match status" value="1"/>
</dbReference>
<dbReference type="SUPFAM" id="SSF55909">
    <property type="entry name" value="Pentein"/>
    <property type="match status" value="1"/>
</dbReference>
<organism evidence="1 2">
    <name type="scientific">Oceanobacillus kapialis</name>
    <dbReference type="NCBI Taxonomy" id="481353"/>
    <lineage>
        <taxon>Bacteria</taxon>
        <taxon>Bacillati</taxon>
        <taxon>Bacillota</taxon>
        <taxon>Bacilli</taxon>
        <taxon>Bacillales</taxon>
        <taxon>Bacillaceae</taxon>
        <taxon>Oceanobacillus</taxon>
    </lineage>
</organism>
<gene>
    <name evidence="1" type="ORF">ACFSUN_00325</name>
</gene>
<name>A0ABW5PV99_9BACI</name>
<evidence type="ECO:0000313" key="1">
    <source>
        <dbReference type="EMBL" id="MFD2627229.1"/>
    </source>
</evidence>
<comment type="caution">
    <text evidence="1">The sequence shown here is derived from an EMBL/GenBank/DDBJ whole genome shotgun (WGS) entry which is preliminary data.</text>
</comment>
<reference evidence="2" key="1">
    <citation type="journal article" date="2019" name="Int. J. Syst. Evol. Microbiol.">
        <title>The Global Catalogue of Microorganisms (GCM) 10K type strain sequencing project: providing services to taxonomists for standard genome sequencing and annotation.</title>
        <authorList>
            <consortium name="The Broad Institute Genomics Platform"/>
            <consortium name="The Broad Institute Genome Sequencing Center for Infectious Disease"/>
            <person name="Wu L."/>
            <person name="Ma J."/>
        </authorList>
    </citation>
    <scope>NUCLEOTIDE SEQUENCE [LARGE SCALE GENOMIC DNA]</scope>
    <source>
        <strain evidence="2">TISTR 1858</strain>
    </source>
</reference>
<dbReference type="Proteomes" id="UP001597451">
    <property type="component" value="Unassembled WGS sequence"/>
</dbReference>
<evidence type="ECO:0000313" key="2">
    <source>
        <dbReference type="Proteomes" id="UP001597451"/>
    </source>
</evidence>